<reference evidence="2" key="1">
    <citation type="submission" date="2019-03" db="EMBL/GenBank/DDBJ databases">
        <title>Improved annotation for the trematode Fasciola hepatica.</title>
        <authorList>
            <person name="Choi Y.-J."/>
            <person name="Martin J."/>
            <person name="Mitreva M."/>
        </authorList>
    </citation>
    <scope>NUCLEOTIDE SEQUENCE [LARGE SCALE GENOMIC DNA]</scope>
</reference>
<dbReference type="Gene3D" id="2.30.30.100">
    <property type="match status" value="1"/>
</dbReference>
<dbReference type="GO" id="GO:0006398">
    <property type="term" value="P:mRNA 3'-end processing by stem-loop binding and cleavage"/>
    <property type="evidence" value="ECO:0007669"/>
    <property type="project" value="TreeGrafter"/>
</dbReference>
<accession>A0A4E0R2P7</accession>
<evidence type="ECO:0000259" key="1">
    <source>
        <dbReference type="Pfam" id="PF01423"/>
    </source>
</evidence>
<protein>
    <submittedName>
        <fullName evidence="2">Tubulin beta chain</fullName>
    </submittedName>
</protein>
<dbReference type="InterPro" id="IPR001163">
    <property type="entry name" value="Sm_dom_euk/arc"/>
</dbReference>
<keyword evidence="3" id="KW-1185">Reference proteome</keyword>
<dbReference type="EMBL" id="JXXN02004388">
    <property type="protein sequence ID" value="THD20624.1"/>
    <property type="molecule type" value="Genomic_DNA"/>
</dbReference>
<dbReference type="GO" id="GO:0071209">
    <property type="term" value="F:U7 snRNA binding"/>
    <property type="evidence" value="ECO:0007669"/>
    <property type="project" value="InterPro"/>
</dbReference>
<dbReference type="InterPro" id="IPR039267">
    <property type="entry name" value="Lsm11"/>
</dbReference>
<name>A0A4E0R2P7_FASHE</name>
<comment type="caution">
    <text evidence="2">The sequence shown here is derived from an EMBL/GenBank/DDBJ whole genome shotgun (WGS) entry which is preliminary data.</text>
</comment>
<gene>
    <name evidence="2" type="ORF">D915_008458</name>
</gene>
<sequence>MARLWRAMKNKERVRVITRGLREPRAILMGNLIAFDRYWNLILSDVTECFVQVDPSSFVGHARLGRSKRRRQQRFISFFKRYENQLGPGGLIDFQTVRQEWKAYRRRNREPMEIEELSPGLNCIDREEPSTSADGDPCTPLAAKSKLTYVTPAHTSSLLPSLAQSVPTVKKSQSLESDRWKTELIYHGQLFIRGANVIHVSFPNPTVRKPAHSVTTNPSA</sequence>
<dbReference type="PANTHER" id="PTHR21415:SF1">
    <property type="entry name" value="U7 SNRNA-ASSOCIATED SM-LIKE PROTEIN LSM11"/>
    <property type="match status" value="1"/>
</dbReference>
<evidence type="ECO:0000313" key="3">
    <source>
        <dbReference type="Proteomes" id="UP000230066"/>
    </source>
</evidence>
<evidence type="ECO:0000313" key="2">
    <source>
        <dbReference type="EMBL" id="THD20624.1"/>
    </source>
</evidence>
<dbReference type="Proteomes" id="UP000230066">
    <property type="component" value="Unassembled WGS sequence"/>
</dbReference>
<dbReference type="AlphaFoldDB" id="A0A4E0R2P7"/>
<feature type="domain" description="Sm" evidence="1">
    <location>
        <begin position="11"/>
        <end position="50"/>
    </location>
</feature>
<dbReference type="PANTHER" id="PTHR21415">
    <property type="entry name" value="U7 SNRNA-ASSOCIATED SM-LIKE PROTEIN LSM11"/>
    <property type="match status" value="1"/>
</dbReference>
<proteinExistence type="predicted"/>
<dbReference type="Pfam" id="PF01423">
    <property type="entry name" value="LSM"/>
    <property type="match status" value="1"/>
</dbReference>
<dbReference type="SUPFAM" id="SSF50182">
    <property type="entry name" value="Sm-like ribonucleoproteins"/>
    <property type="match status" value="1"/>
</dbReference>
<organism evidence="2 3">
    <name type="scientific">Fasciola hepatica</name>
    <name type="common">Liver fluke</name>
    <dbReference type="NCBI Taxonomy" id="6192"/>
    <lineage>
        <taxon>Eukaryota</taxon>
        <taxon>Metazoa</taxon>
        <taxon>Spiralia</taxon>
        <taxon>Lophotrochozoa</taxon>
        <taxon>Platyhelminthes</taxon>
        <taxon>Trematoda</taxon>
        <taxon>Digenea</taxon>
        <taxon>Plagiorchiida</taxon>
        <taxon>Echinostomata</taxon>
        <taxon>Echinostomatoidea</taxon>
        <taxon>Fasciolidae</taxon>
        <taxon>Fasciola</taxon>
    </lineage>
</organism>
<dbReference type="GO" id="GO:0005683">
    <property type="term" value="C:U7 snRNP"/>
    <property type="evidence" value="ECO:0007669"/>
    <property type="project" value="TreeGrafter"/>
</dbReference>
<dbReference type="InterPro" id="IPR010920">
    <property type="entry name" value="LSM_dom_sf"/>
</dbReference>